<reference evidence="3" key="1">
    <citation type="journal article" date="2014" name="Proc. Natl. Acad. Sci. U.S.A.">
        <title>Extensive sampling of basidiomycete genomes demonstrates inadequacy of the white-rot/brown-rot paradigm for wood decay fungi.</title>
        <authorList>
            <person name="Riley R."/>
            <person name="Salamov A.A."/>
            <person name="Brown D.W."/>
            <person name="Nagy L.G."/>
            <person name="Floudas D."/>
            <person name="Held B.W."/>
            <person name="Levasseur A."/>
            <person name="Lombard V."/>
            <person name="Morin E."/>
            <person name="Otillar R."/>
            <person name="Lindquist E.A."/>
            <person name="Sun H."/>
            <person name="LaButti K.M."/>
            <person name="Schmutz J."/>
            <person name="Jabbour D."/>
            <person name="Luo H."/>
            <person name="Baker S.E."/>
            <person name="Pisabarro A.G."/>
            <person name="Walton J.D."/>
            <person name="Blanchette R.A."/>
            <person name="Henrissat B."/>
            <person name="Martin F."/>
            <person name="Cullen D."/>
            <person name="Hibbett D.S."/>
            <person name="Grigoriev I.V."/>
        </authorList>
    </citation>
    <scope>NUCLEOTIDE SEQUENCE [LARGE SCALE GENOMIC DNA]</scope>
    <source>
        <strain evidence="3">CBS 339.88</strain>
    </source>
</reference>
<proteinExistence type="predicted"/>
<dbReference type="AlphaFoldDB" id="A0A067SE04"/>
<name>A0A067SE04_GALM3</name>
<evidence type="ECO:0000313" key="3">
    <source>
        <dbReference type="Proteomes" id="UP000027222"/>
    </source>
</evidence>
<feature type="compositionally biased region" description="Low complexity" evidence="1">
    <location>
        <begin position="63"/>
        <end position="79"/>
    </location>
</feature>
<evidence type="ECO:0000256" key="1">
    <source>
        <dbReference type="SAM" id="MobiDB-lite"/>
    </source>
</evidence>
<dbReference type="HOGENOM" id="CLU_2133697_0_0_1"/>
<feature type="region of interest" description="Disordered" evidence="1">
    <location>
        <begin position="1"/>
        <end position="36"/>
    </location>
</feature>
<accession>A0A067SE04</accession>
<feature type="region of interest" description="Disordered" evidence="1">
    <location>
        <begin position="55"/>
        <end position="88"/>
    </location>
</feature>
<keyword evidence="3" id="KW-1185">Reference proteome</keyword>
<feature type="compositionally biased region" description="Basic and acidic residues" evidence="1">
    <location>
        <begin position="18"/>
        <end position="36"/>
    </location>
</feature>
<dbReference type="Proteomes" id="UP000027222">
    <property type="component" value="Unassembled WGS sequence"/>
</dbReference>
<protein>
    <submittedName>
        <fullName evidence="2">Uncharacterized protein</fullName>
    </submittedName>
</protein>
<sequence>MTNRGLMMHAGMQSTQKGEAEGQEVRERSRRARRDEARIKPSFVDFSHSYWHWRSSERRDSRVVLSSSSSPAREPASPLTVPVSATAAPRSPLPHRVLIAHPPRLPLFIHSPT</sequence>
<gene>
    <name evidence="2" type="ORF">GALMADRAFT_1048985</name>
</gene>
<organism evidence="2 3">
    <name type="scientific">Galerina marginata (strain CBS 339.88)</name>
    <dbReference type="NCBI Taxonomy" id="685588"/>
    <lineage>
        <taxon>Eukaryota</taxon>
        <taxon>Fungi</taxon>
        <taxon>Dikarya</taxon>
        <taxon>Basidiomycota</taxon>
        <taxon>Agaricomycotina</taxon>
        <taxon>Agaricomycetes</taxon>
        <taxon>Agaricomycetidae</taxon>
        <taxon>Agaricales</taxon>
        <taxon>Agaricineae</taxon>
        <taxon>Strophariaceae</taxon>
        <taxon>Galerina</taxon>
    </lineage>
</organism>
<dbReference type="EMBL" id="KL142409">
    <property type="protein sequence ID" value="KDR68242.1"/>
    <property type="molecule type" value="Genomic_DNA"/>
</dbReference>
<evidence type="ECO:0000313" key="2">
    <source>
        <dbReference type="EMBL" id="KDR68242.1"/>
    </source>
</evidence>